<dbReference type="AlphaFoldDB" id="S7PCL7"/>
<proteinExistence type="predicted"/>
<evidence type="ECO:0000313" key="1">
    <source>
        <dbReference type="EMBL" id="EPQ05577.1"/>
    </source>
</evidence>
<organism evidence="1 2">
    <name type="scientific">Myotis brandtii</name>
    <name type="common">Brandt's bat</name>
    <dbReference type="NCBI Taxonomy" id="109478"/>
    <lineage>
        <taxon>Eukaryota</taxon>
        <taxon>Metazoa</taxon>
        <taxon>Chordata</taxon>
        <taxon>Craniata</taxon>
        <taxon>Vertebrata</taxon>
        <taxon>Euteleostomi</taxon>
        <taxon>Mammalia</taxon>
        <taxon>Eutheria</taxon>
        <taxon>Laurasiatheria</taxon>
        <taxon>Chiroptera</taxon>
        <taxon>Yangochiroptera</taxon>
        <taxon>Vespertilionidae</taxon>
        <taxon>Myotis</taxon>
    </lineage>
</organism>
<reference evidence="1 2" key="1">
    <citation type="journal article" date="2013" name="Nat. Commun.">
        <title>Genome analysis reveals insights into physiology and longevity of the Brandt's bat Myotis brandtii.</title>
        <authorList>
            <person name="Seim I."/>
            <person name="Fang X."/>
            <person name="Xiong Z."/>
            <person name="Lobanov A.V."/>
            <person name="Huang Z."/>
            <person name="Ma S."/>
            <person name="Feng Y."/>
            <person name="Turanov A.A."/>
            <person name="Zhu Y."/>
            <person name="Lenz T.L."/>
            <person name="Gerashchenko M.V."/>
            <person name="Fan D."/>
            <person name="Hee Yim S."/>
            <person name="Yao X."/>
            <person name="Jordan D."/>
            <person name="Xiong Y."/>
            <person name="Ma Y."/>
            <person name="Lyapunov A.N."/>
            <person name="Chen G."/>
            <person name="Kulakova O.I."/>
            <person name="Sun Y."/>
            <person name="Lee S.G."/>
            <person name="Bronson R.T."/>
            <person name="Moskalev A.A."/>
            <person name="Sunyaev S.R."/>
            <person name="Zhang G."/>
            <person name="Krogh A."/>
            <person name="Wang J."/>
            <person name="Gladyshev V.N."/>
        </authorList>
    </citation>
    <scope>NUCLEOTIDE SEQUENCE [LARGE SCALE GENOMIC DNA]</scope>
</reference>
<name>S7PCL7_MYOBR</name>
<gene>
    <name evidence="1" type="ORF">D623_10001383</name>
</gene>
<keyword evidence="1" id="KW-0687">Ribonucleoprotein</keyword>
<protein>
    <submittedName>
        <fullName evidence="1">Heterogeneous nuclear ribonucleoprotein U-like protein 1</fullName>
    </submittedName>
</protein>
<sequence length="131" mass="15293">MEFNFRQKTGPCCSVLPDSTIIQHLTLNKWSQGTVRSKTNAECEILMMDVLIQQATQCLNRLIQITSYKKPTTGLLSIIHPISSHHCHSHHHSSHRHFTALLKTLQGRQLQQEQQYSWLKRQYQHPHCQQL</sequence>
<dbReference type="EMBL" id="KE161828">
    <property type="protein sequence ID" value="EPQ05577.1"/>
    <property type="molecule type" value="Genomic_DNA"/>
</dbReference>
<dbReference type="GO" id="GO:1990904">
    <property type="term" value="C:ribonucleoprotein complex"/>
    <property type="evidence" value="ECO:0007669"/>
    <property type="project" value="UniProtKB-KW"/>
</dbReference>
<keyword evidence="2" id="KW-1185">Reference proteome</keyword>
<evidence type="ECO:0000313" key="2">
    <source>
        <dbReference type="Proteomes" id="UP000052978"/>
    </source>
</evidence>
<accession>S7PCL7</accession>
<dbReference type="Proteomes" id="UP000052978">
    <property type="component" value="Unassembled WGS sequence"/>
</dbReference>